<reference evidence="1 2" key="1">
    <citation type="submission" date="2018-11" db="EMBL/GenBank/DDBJ databases">
        <title>Flavobacterium sp. nov., YIM 102600 draft genome.</title>
        <authorList>
            <person name="Li G."/>
            <person name="Jiang Y."/>
        </authorList>
    </citation>
    <scope>NUCLEOTIDE SEQUENCE [LARGE SCALE GENOMIC DNA]</scope>
    <source>
        <strain evidence="1 2">YIM 102600</strain>
    </source>
</reference>
<accession>A0A3P3W3A5</accession>
<evidence type="ECO:0000313" key="1">
    <source>
        <dbReference type="EMBL" id="RRJ88129.1"/>
    </source>
</evidence>
<sequence length="112" mass="13322">MQYYNWYKHPEEKNIYIISFEKSSVGFSKAFEELHVLLIENNLDFSDYMSDHSEFHSSIKKKSTFEELHDSVIAQKSKIFRTWKAGSDYLTLLLNFDTYLMILGTKNNQINH</sequence>
<keyword evidence="2" id="KW-1185">Reference proteome</keyword>
<evidence type="ECO:0000313" key="2">
    <source>
        <dbReference type="Proteomes" id="UP000271937"/>
    </source>
</evidence>
<gene>
    <name evidence="1" type="ORF">EG849_14765</name>
</gene>
<organism evidence="1 2">
    <name type="scientific">Flavobacterium macacae</name>
    <dbReference type="NCBI Taxonomy" id="2488993"/>
    <lineage>
        <taxon>Bacteria</taxon>
        <taxon>Pseudomonadati</taxon>
        <taxon>Bacteroidota</taxon>
        <taxon>Flavobacteriia</taxon>
        <taxon>Flavobacteriales</taxon>
        <taxon>Flavobacteriaceae</taxon>
        <taxon>Flavobacterium</taxon>
    </lineage>
</organism>
<protein>
    <submittedName>
        <fullName evidence="1">Uncharacterized protein</fullName>
    </submittedName>
</protein>
<dbReference type="Proteomes" id="UP000271937">
    <property type="component" value="Unassembled WGS sequence"/>
</dbReference>
<dbReference type="OrthoDB" id="1359181at2"/>
<name>A0A3P3W3A5_9FLAO</name>
<dbReference type="AlphaFoldDB" id="A0A3P3W3A5"/>
<comment type="caution">
    <text evidence="1">The sequence shown here is derived from an EMBL/GenBank/DDBJ whole genome shotgun (WGS) entry which is preliminary data.</text>
</comment>
<dbReference type="EMBL" id="RQVR01000027">
    <property type="protein sequence ID" value="RRJ88129.1"/>
    <property type="molecule type" value="Genomic_DNA"/>
</dbReference>
<dbReference type="RefSeq" id="WP_125014101.1">
    <property type="nucleotide sequence ID" value="NZ_RQVR01000027.1"/>
</dbReference>
<proteinExistence type="predicted"/>